<evidence type="ECO:0000256" key="2">
    <source>
        <dbReference type="ARBA" id="ARBA00022980"/>
    </source>
</evidence>
<dbReference type="PANTHER" id="PTHR15680">
    <property type="entry name" value="RIBOSOMAL PROTEIN L19"/>
    <property type="match status" value="1"/>
</dbReference>
<evidence type="ECO:0000313" key="7">
    <source>
        <dbReference type="Proteomes" id="UP000710385"/>
    </source>
</evidence>
<keyword evidence="3 4" id="KW-0687">Ribonucleoprotein</keyword>
<dbReference type="InterPro" id="IPR001857">
    <property type="entry name" value="Ribosomal_bL19"/>
</dbReference>
<dbReference type="SUPFAM" id="SSF50104">
    <property type="entry name" value="Translation proteins SH3-like domain"/>
    <property type="match status" value="1"/>
</dbReference>
<evidence type="ECO:0000256" key="4">
    <source>
        <dbReference type="RuleBase" id="RU000559"/>
    </source>
</evidence>
<evidence type="ECO:0000256" key="1">
    <source>
        <dbReference type="ARBA" id="ARBA00005781"/>
    </source>
</evidence>
<accession>A0A928Y5G6</accession>
<dbReference type="Pfam" id="PF01245">
    <property type="entry name" value="Ribosomal_L19"/>
    <property type="match status" value="1"/>
</dbReference>
<gene>
    <name evidence="6" type="ORF">HS096_01750</name>
</gene>
<evidence type="ECO:0000256" key="5">
    <source>
        <dbReference type="SAM" id="MobiDB-lite"/>
    </source>
</evidence>
<comment type="similarity">
    <text evidence="1 4">Belongs to the bacterial ribosomal protein bL19 family.</text>
</comment>
<dbReference type="GO" id="GO:0022625">
    <property type="term" value="C:cytosolic large ribosomal subunit"/>
    <property type="evidence" value="ECO:0007669"/>
    <property type="project" value="TreeGrafter"/>
</dbReference>
<organism evidence="6 7">
    <name type="scientific">candidate division WWE3 bacterium</name>
    <dbReference type="NCBI Taxonomy" id="2053526"/>
    <lineage>
        <taxon>Bacteria</taxon>
        <taxon>Katanobacteria</taxon>
    </lineage>
</organism>
<name>A0A928Y5G6_UNCKA</name>
<evidence type="ECO:0000256" key="3">
    <source>
        <dbReference type="ARBA" id="ARBA00023274"/>
    </source>
</evidence>
<comment type="function">
    <text evidence="4">This protein is located at the 30S-50S ribosomal subunit interface and may play a role in the structure and function of the aminoacyl-tRNA binding site.</text>
</comment>
<proteinExistence type="inferred from homology"/>
<dbReference type="GO" id="GO:0006412">
    <property type="term" value="P:translation"/>
    <property type="evidence" value="ECO:0007669"/>
    <property type="project" value="InterPro"/>
</dbReference>
<dbReference type="Gene3D" id="2.30.30.790">
    <property type="match status" value="1"/>
</dbReference>
<evidence type="ECO:0000313" key="6">
    <source>
        <dbReference type="EMBL" id="MBE7525098.1"/>
    </source>
</evidence>
<dbReference type="PRINTS" id="PR00061">
    <property type="entry name" value="RIBOSOMALL19"/>
</dbReference>
<dbReference type="InterPro" id="IPR038657">
    <property type="entry name" value="Ribosomal_bL19_sf"/>
</dbReference>
<dbReference type="Proteomes" id="UP000710385">
    <property type="component" value="Unassembled WGS sequence"/>
</dbReference>
<protein>
    <recommendedName>
        <fullName evidence="4">50S ribosomal protein L19</fullName>
    </recommendedName>
</protein>
<sequence length="171" mass="18778">MAQTQQYRIIQPAEVATGMVIRIHQKIVEGSSKDAKERIQVYEGLVLNVRGKSPNRTMTVRKVSNGVGVEKIFPLHLPSIEKIEAVKQYKTRRKNIAAVVASKKRLKEVPIKPARMKPAPAIPQESERLSASEEASDGPTVSIAEAPAESAPVEKTEQESSENGTEEKQPA</sequence>
<dbReference type="PANTHER" id="PTHR15680:SF9">
    <property type="entry name" value="LARGE RIBOSOMAL SUBUNIT PROTEIN BL19M"/>
    <property type="match status" value="1"/>
</dbReference>
<dbReference type="InterPro" id="IPR008991">
    <property type="entry name" value="Translation_prot_SH3-like_sf"/>
</dbReference>
<reference evidence="6" key="1">
    <citation type="submission" date="2020-05" db="EMBL/GenBank/DDBJ databases">
        <title>High-Quality Genomes of Partial-Nitritation/Anammox System by Hierarchical Clustering Based Hybrid Assembly.</title>
        <authorList>
            <person name="Liu L."/>
            <person name="Wang Y."/>
            <person name="Che Y."/>
            <person name="Chen Y."/>
            <person name="Xia Y."/>
            <person name="Luo R."/>
            <person name="Cheng S.H."/>
            <person name="Zheng C."/>
            <person name="Zhang T."/>
        </authorList>
    </citation>
    <scope>NUCLEOTIDE SEQUENCE</scope>
    <source>
        <strain evidence="6">H1_PAT1</strain>
    </source>
</reference>
<dbReference type="AlphaFoldDB" id="A0A928Y5G6"/>
<comment type="caution">
    <text evidence="6">The sequence shown here is derived from an EMBL/GenBank/DDBJ whole genome shotgun (WGS) entry which is preliminary data.</text>
</comment>
<keyword evidence="2 6" id="KW-0689">Ribosomal protein</keyword>
<dbReference type="EMBL" id="JABTTY010000001">
    <property type="protein sequence ID" value="MBE7525098.1"/>
    <property type="molecule type" value="Genomic_DNA"/>
</dbReference>
<dbReference type="GO" id="GO:0003735">
    <property type="term" value="F:structural constituent of ribosome"/>
    <property type="evidence" value="ECO:0007669"/>
    <property type="project" value="InterPro"/>
</dbReference>
<feature type="region of interest" description="Disordered" evidence="5">
    <location>
        <begin position="110"/>
        <end position="171"/>
    </location>
</feature>